<dbReference type="Pfam" id="PF00656">
    <property type="entry name" value="Peptidase_C14"/>
    <property type="match status" value="1"/>
</dbReference>
<feature type="compositionally biased region" description="Polar residues" evidence="2">
    <location>
        <begin position="306"/>
        <end position="315"/>
    </location>
</feature>
<dbReference type="PANTHER" id="PTHR48104:SF30">
    <property type="entry name" value="METACASPASE-1"/>
    <property type="match status" value="1"/>
</dbReference>
<dbReference type="GO" id="GO:0005737">
    <property type="term" value="C:cytoplasm"/>
    <property type="evidence" value="ECO:0007669"/>
    <property type="project" value="TreeGrafter"/>
</dbReference>
<dbReference type="InterPro" id="IPR011600">
    <property type="entry name" value="Pept_C14_caspase"/>
</dbReference>
<dbReference type="PANTHER" id="PTHR48104">
    <property type="entry name" value="METACASPASE-4"/>
    <property type="match status" value="1"/>
</dbReference>
<feature type="domain" description="Peptidase C14 caspase" evidence="3">
    <location>
        <begin position="62"/>
        <end position="431"/>
    </location>
</feature>
<sequence length="464" mass="52268">MNTCTGANEMNVIFAPRAVVNQPVVENHSSRNIVEQYIRKAIEDGDNMGSTYRPIPEGGVQRRALIIAPEYEDYPDDQLPTLSATATDVQLVHQLLVTFGYERENIRILCDVCAGNGYSYPTRKNILDSLKWLTSDVTPNAYRFLHFSGHGIRILSDDKRGKAIRDSDWNPYKEPQTLDTERSSSEISSQRIKEQIVLKKELNYYNEAIATRRDVSDKDQPRDVILDSQLNLCLAELPPDCTITCTLDCCASGRMLIKVSGPGFRGALASPAQSTNATPSPFPDVPEDSDDSFSESDQPISRGMPNRTTAGASEIQNDDGIRLFEPGGVLATFNPFNLFSLDGPTAQVHLQEKLPEREKQLNHIRARIFSWGASHQRQEAWNSNNGYAGLFTRAFTQTCLKLKNNQTSPGFFTYEELYDEVSQFVEAQRQGSWPSRPQFVQLWSYLKDDEQATKDYLMKSRVVL</sequence>
<name>A0A0K6FQ86_9AGAM</name>
<dbReference type="Gene3D" id="3.40.50.1460">
    <property type="match status" value="1"/>
</dbReference>
<organism evidence="4 5">
    <name type="scientific">Rhizoctonia solani</name>
    <dbReference type="NCBI Taxonomy" id="456999"/>
    <lineage>
        <taxon>Eukaryota</taxon>
        <taxon>Fungi</taxon>
        <taxon>Dikarya</taxon>
        <taxon>Basidiomycota</taxon>
        <taxon>Agaricomycotina</taxon>
        <taxon>Agaricomycetes</taxon>
        <taxon>Cantharellales</taxon>
        <taxon>Ceratobasidiaceae</taxon>
        <taxon>Rhizoctonia</taxon>
    </lineage>
</organism>
<evidence type="ECO:0000259" key="3">
    <source>
        <dbReference type="Pfam" id="PF00656"/>
    </source>
</evidence>
<dbReference type="AlphaFoldDB" id="A0A0K6FQ86"/>
<feature type="region of interest" description="Disordered" evidence="2">
    <location>
        <begin position="166"/>
        <end position="185"/>
    </location>
</feature>
<dbReference type="Proteomes" id="UP000044841">
    <property type="component" value="Unassembled WGS sequence"/>
</dbReference>
<evidence type="ECO:0000313" key="5">
    <source>
        <dbReference type="Proteomes" id="UP000044841"/>
    </source>
</evidence>
<proteinExistence type="inferred from homology"/>
<feature type="region of interest" description="Disordered" evidence="2">
    <location>
        <begin position="267"/>
        <end position="317"/>
    </location>
</feature>
<protein>
    <recommendedName>
        <fullName evidence="3">Peptidase C14 caspase domain-containing protein</fullName>
    </recommendedName>
</protein>
<dbReference type="EMBL" id="CYGV01000435">
    <property type="protein sequence ID" value="CUA68420.1"/>
    <property type="molecule type" value="Genomic_DNA"/>
</dbReference>
<evidence type="ECO:0000256" key="2">
    <source>
        <dbReference type="SAM" id="MobiDB-lite"/>
    </source>
</evidence>
<feature type="compositionally biased region" description="Acidic residues" evidence="2">
    <location>
        <begin position="285"/>
        <end position="294"/>
    </location>
</feature>
<evidence type="ECO:0000256" key="1">
    <source>
        <dbReference type="ARBA" id="ARBA00009005"/>
    </source>
</evidence>
<comment type="similarity">
    <text evidence="1">Belongs to the peptidase C14B family.</text>
</comment>
<dbReference type="GO" id="GO:0004197">
    <property type="term" value="F:cysteine-type endopeptidase activity"/>
    <property type="evidence" value="ECO:0007669"/>
    <property type="project" value="InterPro"/>
</dbReference>
<dbReference type="InterPro" id="IPR050452">
    <property type="entry name" value="Metacaspase"/>
</dbReference>
<reference evidence="4 5" key="1">
    <citation type="submission" date="2015-07" db="EMBL/GenBank/DDBJ databases">
        <authorList>
            <person name="Noorani M."/>
        </authorList>
    </citation>
    <scope>NUCLEOTIDE SEQUENCE [LARGE SCALE GENOMIC DNA]</scope>
    <source>
        <strain evidence="4">BBA 69670</strain>
    </source>
</reference>
<accession>A0A0K6FQ86</accession>
<keyword evidence="5" id="KW-1185">Reference proteome</keyword>
<evidence type="ECO:0000313" key="4">
    <source>
        <dbReference type="EMBL" id="CUA68420.1"/>
    </source>
</evidence>
<gene>
    <name evidence="4" type="ORF">RSOLAG22IIIB_07939</name>
</gene>
<dbReference type="GO" id="GO:0006508">
    <property type="term" value="P:proteolysis"/>
    <property type="evidence" value="ECO:0007669"/>
    <property type="project" value="InterPro"/>
</dbReference>